<dbReference type="Proteomes" id="UP000694580">
    <property type="component" value="Chromosome 7"/>
</dbReference>
<evidence type="ECO:0000256" key="9">
    <source>
        <dbReference type="ARBA" id="ARBA00023053"/>
    </source>
</evidence>
<comment type="subcellular location">
    <subcellularLocation>
        <location evidence="2">Cell membrane</location>
        <topology evidence="2">Multi-pass membrane protein</topology>
    </subcellularLocation>
    <subcellularLocation>
        <location evidence="1">Cell projection</location>
        <location evidence="1">Dendrite</location>
    </subcellularLocation>
    <subcellularLocation>
        <location evidence="18">Postsynaptic cell membrane</location>
    </subcellularLocation>
</comment>
<reference evidence="26" key="3">
    <citation type="submission" date="2025-09" db="UniProtKB">
        <authorList>
            <consortium name="Ensembl"/>
        </authorList>
    </citation>
    <scope>IDENTIFICATION</scope>
</reference>
<evidence type="ECO:0000256" key="17">
    <source>
        <dbReference type="ARBA" id="ARBA00023303"/>
    </source>
</evidence>
<gene>
    <name evidence="26" type="primary">LOC114794658</name>
</gene>
<dbReference type="GO" id="GO:0045211">
    <property type="term" value="C:postsynaptic membrane"/>
    <property type="evidence" value="ECO:0007669"/>
    <property type="project" value="UniProtKB-SubCell"/>
</dbReference>
<evidence type="ECO:0000313" key="26">
    <source>
        <dbReference type="Ensembl" id="ENSDCDP00010020054.1"/>
    </source>
</evidence>
<evidence type="ECO:0000256" key="3">
    <source>
        <dbReference type="ARBA" id="ARBA00022448"/>
    </source>
</evidence>
<evidence type="ECO:0000256" key="24">
    <source>
        <dbReference type="SAM" id="MobiDB-lite"/>
    </source>
</evidence>
<keyword evidence="5" id="KW-1003">Cell membrane</keyword>
<feature type="compositionally biased region" description="Gly residues" evidence="24">
    <location>
        <begin position="1"/>
        <end position="12"/>
    </location>
</feature>
<dbReference type="InterPro" id="IPR001873">
    <property type="entry name" value="ENaC"/>
</dbReference>
<dbReference type="Pfam" id="PF00858">
    <property type="entry name" value="ASC"/>
    <property type="match status" value="1"/>
</dbReference>
<evidence type="ECO:0000256" key="15">
    <source>
        <dbReference type="ARBA" id="ARBA00023257"/>
    </source>
</evidence>
<dbReference type="InterPro" id="IPR020903">
    <property type="entry name" value="ENaC_CS"/>
</dbReference>
<evidence type="ECO:0000256" key="10">
    <source>
        <dbReference type="ARBA" id="ARBA00023065"/>
    </source>
</evidence>
<evidence type="ECO:0000256" key="12">
    <source>
        <dbReference type="ARBA" id="ARBA00023157"/>
    </source>
</evidence>
<dbReference type="Gene3D" id="1.10.3590.10">
    <property type="entry name" value="acid-sensing ion channel 1 domain"/>
    <property type="match status" value="2"/>
</dbReference>
<dbReference type="AlphaFoldDB" id="A0AAY4BGK0"/>
<keyword evidence="14" id="KW-0739">Sodium transport</keyword>
<evidence type="ECO:0000256" key="1">
    <source>
        <dbReference type="ARBA" id="ARBA00004279"/>
    </source>
</evidence>
<dbReference type="Gene3D" id="1.10.287.770">
    <property type="entry name" value="YojJ-like"/>
    <property type="match status" value="2"/>
</dbReference>
<feature type="region of interest" description="Disordered" evidence="24">
    <location>
        <begin position="1"/>
        <end position="26"/>
    </location>
</feature>
<protein>
    <recommendedName>
        <fullName evidence="28">Acid-sensing ion channel 1</fullName>
    </recommendedName>
</protein>
<evidence type="ECO:0000256" key="18">
    <source>
        <dbReference type="ARBA" id="ARBA00034100"/>
    </source>
</evidence>
<keyword evidence="13" id="KW-0325">Glycoprotein</keyword>
<feature type="transmembrane region" description="Helical" evidence="25">
    <location>
        <begin position="84"/>
        <end position="105"/>
    </location>
</feature>
<dbReference type="GO" id="GO:0030425">
    <property type="term" value="C:dendrite"/>
    <property type="evidence" value="ECO:0007669"/>
    <property type="project" value="UniProtKB-SubCell"/>
</dbReference>
<evidence type="ECO:0000256" key="20">
    <source>
        <dbReference type="ARBA" id="ARBA00036239"/>
    </source>
</evidence>
<evidence type="ECO:0000256" key="6">
    <source>
        <dbReference type="ARBA" id="ARBA00022692"/>
    </source>
</evidence>
<evidence type="ECO:0000256" key="19">
    <source>
        <dbReference type="ARBA" id="ARBA00034430"/>
    </source>
</evidence>
<evidence type="ECO:0000256" key="25">
    <source>
        <dbReference type="SAM" id="Phobius"/>
    </source>
</evidence>
<keyword evidence="7 25" id="KW-1133">Transmembrane helix</keyword>
<evidence type="ECO:0000256" key="14">
    <source>
        <dbReference type="ARBA" id="ARBA00023201"/>
    </source>
</evidence>
<accession>A0AAY4BGK0</accession>
<keyword evidence="9" id="KW-0915">Sodium</keyword>
<evidence type="ECO:0000313" key="27">
    <source>
        <dbReference type="Proteomes" id="UP000694580"/>
    </source>
</evidence>
<dbReference type="FunFam" id="1.10.287.770:FF:000001">
    <property type="entry name" value="Acid-sensing ion channel subunit 1"/>
    <property type="match status" value="1"/>
</dbReference>
<organism evidence="26 27">
    <name type="scientific">Denticeps clupeoides</name>
    <name type="common">denticle herring</name>
    <dbReference type="NCBI Taxonomy" id="299321"/>
    <lineage>
        <taxon>Eukaryota</taxon>
        <taxon>Metazoa</taxon>
        <taxon>Chordata</taxon>
        <taxon>Craniata</taxon>
        <taxon>Vertebrata</taxon>
        <taxon>Euteleostomi</taxon>
        <taxon>Actinopterygii</taxon>
        <taxon>Neopterygii</taxon>
        <taxon>Teleostei</taxon>
        <taxon>Clupei</taxon>
        <taxon>Clupeiformes</taxon>
        <taxon>Denticipitoidei</taxon>
        <taxon>Denticipitidae</taxon>
        <taxon>Denticeps</taxon>
    </lineage>
</organism>
<proteinExistence type="inferred from homology"/>
<evidence type="ECO:0000256" key="22">
    <source>
        <dbReference type="ARBA" id="ARBA00038517"/>
    </source>
</evidence>
<comment type="similarity">
    <text evidence="22">Belongs to the amiloride-sensitive sodium channel (TC 1.A.6) family. ASIC1 subfamily.</text>
</comment>
<comment type="catalytic activity">
    <reaction evidence="21">
        <text>Ca(2+)(in) = Ca(2+)(out)</text>
        <dbReference type="Rhea" id="RHEA:29671"/>
        <dbReference type="ChEBI" id="CHEBI:29108"/>
    </reaction>
</comment>
<keyword evidence="8" id="KW-0770">Synapse</keyword>
<keyword evidence="3" id="KW-0813">Transport</keyword>
<dbReference type="Ensembl" id="ENSDCDT00010021211.1">
    <property type="protein sequence ID" value="ENSDCDP00010020054.1"/>
    <property type="gene ID" value="ENSDCDG00010009047.1"/>
</dbReference>
<dbReference type="PROSITE" id="PS01206">
    <property type="entry name" value="ASC"/>
    <property type="match status" value="1"/>
</dbReference>
<keyword evidence="11 25" id="KW-0472">Membrane</keyword>
<dbReference type="InterPro" id="IPR004724">
    <property type="entry name" value="ENaC_chordates"/>
</dbReference>
<keyword evidence="10" id="KW-0406">Ion transport</keyword>
<dbReference type="Gene3D" id="1.10.287.820">
    <property type="entry name" value="Acid-sensing ion channel domain"/>
    <property type="match status" value="1"/>
</dbReference>
<keyword evidence="27" id="KW-1185">Reference proteome</keyword>
<dbReference type="PRINTS" id="PR01078">
    <property type="entry name" value="AMINACHANNEL"/>
</dbReference>
<dbReference type="GO" id="GO:0015280">
    <property type="term" value="F:ligand-gated sodium channel activity"/>
    <property type="evidence" value="ECO:0007669"/>
    <property type="project" value="InterPro"/>
</dbReference>
<evidence type="ECO:0000256" key="8">
    <source>
        <dbReference type="ARBA" id="ARBA00023018"/>
    </source>
</evidence>
<evidence type="ECO:0000256" key="13">
    <source>
        <dbReference type="ARBA" id="ARBA00023180"/>
    </source>
</evidence>
<evidence type="ECO:0000256" key="16">
    <source>
        <dbReference type="ARBA" id="ARBA00023273"/>
    </source>
</evidence>
<dbReference type="GeneTree" id="ENSGT00940000158414"/>
<evidence type="ECO:0000256" key="4">
    <source>
        <dbReference type="ARBA" id="ARBA00022461"/>
    </source>
</evidence>
<keyword evidence="17" id="KW-0407">Ion channel</keyword>
<keyword evidence="6 25" id="KW-0812">Transmembrane</keyword>
<evidence type="ECO:0000256" key="7">
    <source>
        <dbReference type="ARBA" id="ARBA00022989"/>
    </source>
</evidence>
<dbReference type="PANTHER" id="PTHR11690:SF170">
    <property type="entry name" value="ACID-SENSING ION CHANNEL 1"/>
    <property type="match status" value="1"/>
</dbReference>
<keyword evidence="15" id="KW-0628">Postsynaptic cell membrane</keyword>
<keyword evidence="12" id="KW-1015">Disulfide bond</keyword>
<evidence type="ECO:0000256" key="23">
    <source>
        <dbReference type="ARBA" id="ARBA00044635"/>
    </source>
</evidence>
<comment type="catalytic activity">
    <reaction evidence="19">
        <text>K(+)(in) = K(+)(out)</text>
        <dbReference type="Rhea" id="RHEA:29463"/>
        <dbReference type="ChEBI" id="CHEBI:29103"/>
    </reaction>
</comment>
<comment type="catalytic activity">
    <reaction evidence="20">
        <text>Na(+)(in) = Na(+)(out)</text>
        <dbReference type="Rhea" id="RHEA:34963"/>
        <dbReference type="ChEBI" id="CHEBI:29101"/>
    </reaction>
</comment>
<comment type="catalytic activity">
    <reaction evidence="23">
        <text>Li(+)(in) = Li(+)(out)</text>
        <dbReference type="Rhea" id="RHEA:78551"/>
        <dbReference type="ChEBI" id="CHEBI:49713"/>
    </reaction>
</comment>
<keyword evidence="4" id="KW-0894">Sodium channel</keyword>
<evidence type="ECO:0000256" key="11">
    <source>
        <dbReference type="ARBA" id="ARBA00023136"/>
    </source>
</evidence>
<evidence type="ECO:0008006" key="28">
    <source>
        <dbReference type="Google" id="ProtNLM"/>
    </source>
</evidence>
<dbReference type="NCBIfam" id="TIGR00859">
    <property type="entry name" value="ENaC"/>
    <property type="match status" value="1"/>
</dbReference>
<reference evidence="26 27" key="1">
    <citation type="submission" date="2020-06" db="EMBL/GenBank/DDBJ databases">
        <authorList>
            <consortium name="Wellcome Sanger Institute Data Sharing"/>
        </authorList>
    </citation>
    <scope>NUCLEOTIDE SEQUENCE [LARGE SCALE GENOMIC DNA]</scope>
</reference>
<dbReference type="FunFam" id="1.10.287.820:FF:000001">
    <property type="entry name" value="acid-sensing ion channel 1 isoform X2"/>
    <property type="match status" value="1"/>
</dbReference>
<name>A0AAY4BGK0_9TELE</name>
<dbReference type="PANTHER" id="PTHR11690">
    <property type="entry name" value="AMILORIDE-SENSITIVE SODIUM CHANNEL-RELATED"/>
    <property type="match status" value="1"/>
</dbReference>
<sequence>MNSDGSGGGVSVGGASPPRRVAGRGRKSAPLCLMKAVAAVMNLSAAPGEAGREQPPPIAAFANASTLHGIAHIFAYGRANVRRCLWLLVFLGSLAFLLCVCADRVRFYLQYPHVTRLDEATTPAMVFPAVTFCNLNSFRLSRLTRNDLYHAGELLALLNQRYEIQDQNLVDESFLEILKLKADFQNFKPRPFNMREFYDRTGHNITDMLLSCHFRGSDCRPEDFKEVLTRYGKCYTFNGGDDDERPRVSVKGGMGNGLEMMLDIQQDEYLPTWGQTADTSFEAGVKVQIHSQQEPPSIDQQGFGVAPGFQTFVSCQEQRLVYLPPPWGECKVTPVEPEFFQSYSLTACHLDCQTRYLVDSCNCRMVHMPGDAPYCTPELYKDCAYPALDFLVEQDRDYCSCETPCNTTRYSKELSFVKIPSKASAKYLAKKFNKSEQYISDNILVLDIFFEALNYETIEQKKAYEIAGLLGDIGGQMGLFIGASILTILELFDYLYEVIKYKLCRCSERSHEGGKSNSPGAMLTLDDVKCHVTHYH</sequence>
<keyword evidence="16" id="KW-0966">Cell projection</keyword>
<evidence type="ECO:0000256" key="2">
    <source>
        <dbReference type="ARBA" id="ARBA00004651"/>
    </source>
</evidence>
<evidence type="ECO:0000256" key="21">
    <source>
        <dbReference type="ARBA" id="ARBA00036634"/>
    </source>
</evidence>
<reference evidence="26" key="2">
    <citation type="submission" date="2025-08" db="UniProtKB">
        <authorList>
            <consortium name="Ensembl"/>
        </authorList>
    </citation>
    <scope>IDENTIFICATION</scope>
</reference>
<evidence type="ECO:0000256" key="5">
    <source>
        <dbReference type="ARBA" id="ARBA00022475"/>
    </source>
</evidence>